<organism evidence="4">
    <name type="scientific">bioreactor metagenome</name>
    <dbReference type="NCBI Taxonomy" id="1076179"/>
    <lineage>
        <taxon>unclassified sequences</taxon>
        <taxon>metagenomes</taxon>
        <taxon>ecological metagenomes</taxon>
    </lineage>
</organism>
<accession>A0A644YGH0</accession>
<dbReference type="Gene3D" id="1.10.132.50">
    <property type="entry name" value="ATP synthase (C/AC39) subunit, domain 3"/>
    <property type="match status" value="1"/>
</dbReference>
<protein>
    <submittedName>
        <fullName evidence="4">V-type sodium ATPase subunit C</fullName>
    </submittedName>
</protein>
<dbReference type="InterPro" id="IPR036079">
    <property type="entry name" value="ATPase_csu/dsu_sf"/>
</dbReference>
<reference evidence="4" key="1">
    <citation type="submission" date="2019-08" db="EMBL/GenBank/DDBJ databases">
        <authorList>
            <person name="Kucharzyk K."/>
            <person name="Murdoch R.W."/>
            <person name="Higgins S."/>
            <person name="Loffler F."/>
        </authorList>
    </citation>
    <scope>NUCLEOTIDE SEQUENCE</scope>
</reference>
<proteinExistence type="inferred from homology"/>
<dbReference type="PANTHER" id="PTHR38682:SF1">
    <property type="entry name" value="V-TYPE ATP SYNTHASE SUBUNIT C"/>
    <property type="match status" value="1"/>
</dbReference>
<sequence>MSPNVKQKDTEFLTISARIKAKEVQLLDTATAEKLIEADSMEEVVKLLGDKGYETSGLTGCEPDFLSRLIAADRAQVAALIAAAGKGLFDLFLYPNDYHNIKVALKNELTDEPRDIFTTGGSVPTEVMKAAVETRSFEALTPLMAEGIEEAAKAARDTGNPQFVDIVLDRYCYRDMAQAAEKIGSPFLTGYVRQMVDVANVKSLLRLRRMGKPYEFAARVFFDGGSVEAEKFAQAYGAADEELPGMLCDAGIFCKQAIEELGGGEGGMAAFELYCDNYLMEYIKTAKYIAFGAEVPAAYLLAKETEYKVISIILAGKAAHLAGDTIRERVRSLYV</sequence>
<keyword evidence="2" id="KW-0813">Transport</keyword>
<dbReference type="GO" id="GO:0046961">
    <property type="term" value="F:proton-transporting ATPase activity, rotational mechanism"/>
    <property type="evidence" value="ECO:0007669"/>
    <property type="project" value="InterPro"/>
</dbReference>
<evidence type="ECO:0000256" key="2">
    <source>
        <dbReference type="ARBA" id="ARBA00022448"/>
    </source>
</evidence>
<dbReference type="SUPFAM" id="SSF103486">
    <property type="entry name" value="V-type ATP synthase subunit C"/>
    <property type="match status" value="1"/>
</dbReference>
<comment type="similarity">
    <text evidence="1">Belongs to the V-ATPase V0D/AC39 subunit family.</text>
</comment>
<dbReference type="InterPro" id="IPR050873">
    <property type="entry name" value="V-ATPase_V0D/AC39_subunit"/>
</dbReference>
<dbReference type="InterPro" id="IPR035067">
    <property type="entry name" value="V-type_ATPase_csu/dsu"/>
</dbReference>
<dbReference type="InterPro" id="IPR044911">
    <property type="entry name" value="V-type_ATPase_csu/dsu_dom_3"/>
</dbReference>
<evidence type="ECO:0000256" key="1">
    <source>
        <dbReference type="ARBA" id="ARBA00006709"/>
    </source>
</evidence>
<evidence type="ECO:0000313" key="4">
    <source>
        <dbReference type="EMBL" id="MPM27429.1"/>
    </source>
</evidence>
<evidence type="ECO:0000256" key="3">
    <source>
        <dbReference type="ARBA" id="ARBA00023065"/>
    </source>
</evidence>
<dbReference type="PANTHER" id="PTHR38682">
    <property type="entry name" value="V-TYPE ATP SYNTHASE SUBUNIT C"/>
    <property type="match status" value="1"/>
</dbReference>
<comment type="caution">
    <text evidence="4">The sequence shown here is derived from an EMBL/GenBank/DDBJ whole genome shotgun (WGS) entry which is preliminary data.</text>
</comment>
<dbReference type="Pfam" id="PF01992">
    <property type="entry name" value="vATP-synt_AC39"/>
    <property type="match status" value="1"/>
</dbReference>
<dbReference type="Gene3D" id="1.20.1690.10">
    <property type="entry name" value="V-type ATP synthase subunit C domain"/>
    <property type="match status" value="2"/>
</dbReference>
<name>A0A644YGH0_9ZZZZ</name>
<dbReference type="InterPro" id="IPR002843">
    <property type="entry name" value="ATPase_V0-cplx_csu/dsu"/>
</dbReference>
<keyword evidence="3" id="KW-0406">Ion transport</keyword>
<gene>
    <name evidence="4" type="primary">ntpC_5</name>
    <name evidence="4" type="ORF">SDC9_73940</name>
</gene>
<dbReference type="EMBL" id="VSSQ01004992">
    <property type="protein sequence ID" value="MPM27429.1"/>
    <property type="molecule type" value="Genomic_DNA"/>
</dbReference>
<dbReference type="AlphaFoldDB" id="A0A644YGH0"/>